<dbReference type="Pfam" id="PF04397">
    <property type="entry name" value="LytTR"/>
    <property type="match status" value="1"/>
</dbReference>
<protein>
    <recommendedName>
        <fullName evidence="1">HTH LytTR-type domain-containing protein</fullName>
    </recommendedName>
</protein>
<dbReference type="EMBL" id="JAGINU010000001">
    <property type="protein sequence ID" value="MBP2369614.1"/>
    <property type="molecule type" value="Genomic_DNA"/>
</dbReference>
<accession>A0ABS4W086</accession>
<evidence type="ECO:0000313" key="3">
    <source>
        <dbReference type="Proteomes" id="UP001519295"/>
    </source>
</evidence>
<organism evidence="2 3">
    <name type="scientific">Pseudonocardia parietis</name>
    <dbReference type="NCBI Taxonomy" id="570936"/>
    <lineage>
        <taxon>Bacteria</taxon>
        <taxon>Bacillati</taxon>
        <taxon>Actinomycetota</taxon>
        <taxon>Actinomycetes</taxon>
        <taxon>Pseudonocardiales</taxon>
        <taxon>Pseudonocardiaceae</taxon>
        <taxon>Pseudonocardia</taxon>
    </lineage>
</organism>
<dbReference type="SMART" id="SM00850">
    <property type="entry name" value="LytTR"/>
    <property type="match status" value="1"/>
</dbReference>
<dbReference type="RefSeq" id="WP_307862607.1">
    <property type="nucleotide sequence ID" value="NZ_JAGINU010000001.1"/>
</dbReference>
<dbReference type="PANTHER" id="PTHR37299">
    <property type="entry name" value="TRANSCRIPTIONAL REGULATOR-RELATED"/>
    <property type="match status" value="1"/>
</dbReference>
<dbReference type="InterPro" id="IPR029016">
    <property type="entry name" value="GAF-like_dom_sf"/>
</dbReference>
<reference evidence="2 3" key="1">
    <citation type="submission" date="2021-03" db="EMBL/GenBank/DDBJ databases">
        <title>Sequencing the genomes of 1000 actinobacteria strains.</title>
        <authorList>
            <person name="Klenk H.-P."/>
        </authorList>
    </citation>
    <scope>NUCLEOTIDE SEQUENCE [LARGE SCALE GENOMIC DNA]</scope>
    <source>
        <strain evidence="2 3">DSM 45256</strain>
    </source>
</reference>
<name>A0ABS4W086_9PSEU</name>
<dbReference type="InterPro" id="IPR007492">
    <property type="entry name" value="LytTR_DNA-bd_dom"/>
</dbReference>
<dbReference type="Gene3D" id="3.30.450.40">
    <property type="match status" value="1"/>
</dbReference>
<keyword evidence="3" id="KW-1185">Reference proteome</keyword>
<gene>
    <name evidence="2" type="ORF">JOF36_005310</name>
</gene>
<dbReference type="Proteomes" id="UP001519295">
    <property type="component" value="Unassembled WGS sequence"/>
</dbReference>
<dbReference type="PANTHER" id="PTHR37299:SF1">
    <property type="entry name" value="STAGE 0 SPORULATION PROTEIN A HOMOLOG"/>
    <property type="match status" value="1"/>
</dbReference>
<dbReference type="PROSITE" id="PS50930">
    <property type="entry name" value="HTH_LYTTR"/>
    <property type="match status" value="1"/>
</dbReference>
<comment type="caution">
    <text evidence="2">The sequence shown here is derived from an EMBL/GenBank/DDBJ whole genome shotgun (WGS) entry which is preliminary data.</text>
</comment>
<evidence type="ECO:0000313" key="2">
    <source>
        <dbReference type="EMBL" id="MBP2369614.1"/>
    </source>
</evidence>
<feature type="domain" description="HTH LytTR-type" evidence="1">
    <location>
        <begin position="406"/>
        <end position="514"/>
    </location>
</feature>
<dbReference type="Gene3D" id="2.40.50.1020">
    <property type="entry name" value="LytTr DNA-binding domain"/>
    <property type="match status" value="1"/>
</dbReference>
<proteinExistence type="predicted"/>
<dbReference type="InterPro" id="IPR046947">
    <property type="entry name" value="LytR-like"/>
</dbReference>
<sequence>MSGRGEILLPILSVPGGPRISGAPGAKEVALTGRVPPLVIAPSRPSGRDRGPDGSLVATSSAREVARAWEDFAAGEDIETGVRPEILASWYRCRDRYDVDRTLDVAPGARADEVQGVDNGVIFTALGGVGALAGKEVERDGAVVTVTDGVGRVLGAWGDPSAQRRAELHNLAPWSSWSEACTGTNGMGTSLEVPGPVTVTGPEHWCQAFHQWACAGISVRDVVTGASVASINISRWNASLPKLVPPWLTKAVACVEQEIYRRAIYEADKVITAFTRRCAQARGAFMAMDRGGNVIAANDAAVALLGLAGETPIVAGATEPAERWSPDIPGLPDVVRWAMGRAQGSAEWSGYARLPVCPGEQAVPLTMRSVVDANHVVGMLCEFGAQDGEAYEQDEDTAVGPLPRCIIGMRDDRLVLLAPSEIRYAEADRNIVWLVTERGRIQAATRGLDNVERSLAPYGIRRVHRRYLVNLRRVLEVERGIKGELFLIMDSRGPQELVPVSRRHAPDLRRMLGI</sequence>
<evidence type="ECO:0000259" key="1">
    <source>
        <dbReference type="PROSITE" id="PS50930"/>
    </source>
</evidence>